<name>A0ACC2W822_9TREE</name>
<protein>
    <submittedName>
        <fullName evidence="1">Uncharacterized protein</fullName>
    </submittedName>
</protein>
<dbReference type="EMBL" id="JASBWT010000002">
    <property type="protein sequence ID" value="KAJ9107568.1"/>
    <property type="molecule type" value="Genomic_DNA"/>
</dbReference>
<gene>
    <name evidence="1" type="ORF">QFC21_001027</name>
</gene>
<organism evidence="1 2">
    <name type="scientific">Naganishia friedmannii</name>
    <dbReference type="NCBI Taxonomy" id="89922"/>
    <lineage>
        <taxon>Eukaryota</taxon>
        <taxon>Fungi</taxon>
        <taxon>Dikarya</taxon>
        <taxon>Basidiomycota</taxon>
        <taxon>Agaricomycotina</taxon>
        <taxon>Tremellomycetes</taxon>
        <taxon>Filobasidiales</taxon>
        <taxon>Filobasidiaceae</taxon>
        <taxon>Naganishia</taxon>
    </lineage>
</organism>
<evidence type="ECO:0000313" key="2">
    <source>
        <dbReference type="Proteomes" id="UP001227268"/>
    </source>
</evidence>
<dbReference type="Proteomes" id="UP001227268">
    <property type="component" value="Unassembled WGS sequence"/>
</dbReference>
<comment type="caution">
    <text evidence="1">The sequence shown here is derived from an EMBL/GenBank/DDBJ whole genome shotgun (WGS) entry which is preliminary data.</text>
</comment>
<accession>A0ACC2W822</accession>
<proteinExistence type="predicted"/>
<keyword evidence="2" id="KW-1185">Reference proteome</keyword>
<sequence length="1034" mass="113280">MAPFLHNFRSQSHSKKSKKATPFPTQSAATSSAASSTSSTSTSTNEGSDARPSPASSASSFSLSSPSTPPESSSPMTEVAIAPEGLLTYQSLSVPPDFGNLSFSGSGPFPVLNNSRHSVDPHGLSRYLMNPEDPILDYMYPVPMRPKAKATAPIHETADTASSTRPHGKSRQSSFSLFGKKATHVSSPLARSPVLEAQNVIGGSSAAGTSESSSAETIHQPLDGSRSSKTQNDSEESSSSKQDSGLLPTLTSTERSVSPGARDVQKPLDNIAKSVAMSSRSMSLDSLDKRIGSSQTSLLSTCTESTDGMKTPVVENESLPPTLHVATGHENGEFLGPILDTSKERTPTAIVRRPGLISGVKTWLGVNKLDKVKKEKLQVKKPKNLRPAPEISTVLSADPLSGTLPGSIPLSASTLVEEELHIPEQVSPRELECIKTIHRMTLDKLHAIRAVNGSHPAAVDVVDKISYQRNLLLNPAIAQLQSPRSSSPLIDLGSCIFPQQDIFEIDVQLISILRKLDARQFDDAQIQEIKHLKMTALQSRREKQKRWSQLARSRSDDQSGIGIARFVQRPCFEDRMVEIGSDMQPRQVRTARGLGMWEPEFTKQTEGWVELAHQNLLKRSERLGRYPSSQPSPRRPTSGLQAHSSVENLASTSAVLPERTRESVTRDTRQSPPRKTLSHASSSLNLWAPTRHEDRRQRPSDEQDDESEEDESDESDPDDVPLSTFRNSSRPASRVDPPAPDRSSHYLQTLSRPPSMMMPVTTPQPLNGPNAVPAVQLLQSKRGSSQDLVKYRGEYLKVRNRIEKARSGDVERERMSQAIRERTKSTTHAAAPSAHPRRESAKDLRIDTKNKATRAGSLSAPSSPRRHSRNISYSSAMPKSTTATNQSRPAINSRQTALGISDAQLSQSQYATGNGLARRSMSYADVGNAPNHMYGMPNMAQQVMFVPVPMMPFAPMVNPYGMPMQANAQQMMMQQQQQHMMHQHQQQQQQSRPRRQSTMDLSSAANPGQQQQYERSTLPRGGGRGRAEGREPVR</sequence>
<evidence type="ECO:0000313" key="1">
    <source>
        <dbReference type="EMBL" id="KAJ9107568.1"/>
    </source>
</evidence>
<reference evidence="1" key="1">
    <citation type="submission" date="2023-04" db="EMBL/GenBank/DDBJ databases">
        <title>Draft Genome sequencing of Naganishia species isolated from polar environments using Oxford Nanopore Technology.</title>
        <authorList>
            <person name="Leo P."/>
            <person name="Venkateswaran K."/>
        </authorList>
    </citation>
    <scope>NUCLEOTIDE SEQUENCE</scope>
    <source>
        <strain evidence="1">MNA-CCFEE 5423</strain>
    </source>
</reference>